<dbReference type="GO" id="GO:0051274">
    <property type="term" value="P:beta-glucan biosynthetic process"/>
    <property type="evidence" value="ECO:0007669"/>
    <property type="project" value="TreeGrafter"/>
</dbReference>
<dbReference type="InterPro" id="IPR014756">
    <property type="entry name" value="Ig_E-set"/>
</dbReference>
<gene>
    <name evidence="6" type="ORF">HNR00_003785</name>
</gene>
<dbReference type="GO" id="GO:0030246">
    <property type="term" value="F:carbohydrate binding"/>
    <property type="evidence" value="ECO:0007669"/>
    <property type="project" value="InterPro"/>
</dbReference>
<dbReference type="EMBL" id="JACHOP010000019">
    <property type="protein sequence ID" value="MBB5759057.1"/>
    <property type="molecule type" value="Genomic_DNA"/>
</dbReference>
<dbReference type="Proteomes" id="UP000583454">
    <property type="component" value="Unassembled WGS sequence"/>
</dbReference>
<dbReference type="InterPro" id="IPR014718">
    <property type="entry name" value="GH-type_carb-bd"/>
</dbReference>
<dbReference type="Gene3D" id="2.60.40.10">
    <property type="entry name" value="Immunoglobulins"/>
    <property type="match status" value="1"/>
</dbReference>
<comment type="subcellular location">
    <subcellularLocation>
        <location evidence="1">Periplasm</location>
    </subcellularLocation>
</comment>
<organism evidence="6 7">
    <name type="scientific">Methylorubrum rhodinum</name>
    <dbReference type="NCBI Taxonomy" id="29428"/>
    <lineage>
        <taxon>Bacteria</taxon>
        <taxon>Pseudomonadati</taxon>
        <taxon>Pseudomonadota</taxon>
        <taxon>Alphaproteobacteria</taxon>
        <taxon>Hyphomicrobiales</taxon>
        <taxon>Methylobacteriaceae</taxon>
        <taxon>Methylorubrum</taxon>
    </lineage>
</organism>
<dbReference type="SUPFAM" id="SSF81296">
    <property type="entry name" value="E set domains"/>
    <property type="match status" value="1"/>
</dbReference>
<dbReference type="GO" id="GO:0003824">
    <property type="term" value="F:catalytic activity"/>
    <property type="evidence" value="ECO:0007669"/>
    <property type="project" value="InterPro"/>
</dbReference>
<dbReference type="AlphaFoldDB" id="A0A840ZQA7"/>
<evidence type="ECO:0000256" key="2">
    <source>
        <dbReference type="ARBA" id="ARBA00005001"/>
    </source>
</evidence>
<comment type="caution">
    <text evidence="6">The sequence shown here is derived from an EMBL/GenBank/DDBJ whole genome shotgun (WGS) entry which is preliminary data.</text>
</comment>
<evidence type="ECO:0000256" key="1">
    <source>
        <dbReference type="ARBA" id="ARBA00004418"/>
    </source>
</evidence>
<feature type="domain" description="Glucan biosynthesis periplasmic MdoG C-terminal" evidence="5">
    <location>
        <begin position="3"/>
        <end position="485"/>
    </location>
</feature>
<keyword evidence="4" id="KW-0574">Periplasm</keyword>
<reference evidence="6 7" key="1">
    <citation type="submission" date="2020-08" db="EMBL/GenBank/DDBJ databases">
        <title>Genomic Encyclopedia of Type Strains, Phase IV (KMG-IV): sequencing the most valuable type-strain genomes for metagenomic binning, comparative biology and taxonomic classification.</title>
        <authorList>
            <person name="Goeker M."/>
        </authorList>
    </citation>
    <scope>NUCLEOTIDE SEQUENCE [LARGE SCALE GENOMIC DNA]</scope>
    <source>
        <strain evidence="6 7">DSM 2163</strain>
    </source>
</reference>
<proteinExistence type="inferred from homology"/>
<evidence type="ECO:0000256" key="3">
    <source>
        <dbReference type="ARBA" id="ARBA00009284"/>
    </source>
</evidence>
<dbReference type="PANTHER" id="PTHR30504:SF2">
    <property type="entry name" value="GLUCANS BIOSYNTHESIS PROTEIN G"/>
    <property type="match status" value="1"/>
</dbReference>
<evidence type="ECO:0000313" key="7">
    <source>
        <dbReference type="Proteomes" id="UP000583454"/>
    </source>
</evidence>
<dbReference type="GO" id="GO:0030288">
    <property type="term" value="C:outer membrane-bounded periplasmic space"/>
    <property type="evidence" value="ECO:0007669"/>
    <property type="project" value="TreeGrafter"/>
</dbReference>
<dbReference type="SUPFAM" id="SSF74650">
    <property type="entry name" value="Galactose mutarotase-like"/>
    <property type="match status" value="1"/>
</dbReference>
<sequence length="489" mass="52629">MRLEDVAARAESLARSPYRPHDDDLPPELAALNYDDTQAIRVRPEATVPLGPGFSMQPFHRGGLQRRRVDILLQRAGQAPEPFGYDAGLFDLGPALKGRSYPAALGYAGFRIAHAFDTARPDNQEEFLVFLGASYFRVRGKGQIYGLSARGIAVDTGAPTGEEFPDFTTFWIGPVEGGTITVLALLEGPSLTGAYRFVVTPGDPSTLAVTAALFPRRAIAGLGLAPLTSMFIDGENGPGARGAVPFDDFRPQVHDSDGLLVQTPGDRLWRPLANGRAAPQTSAFRAAPLEGFGLLQRERRFAAYLDVQARHEDRPGLWVRPESGFGTGAVRLFEIPSREEATDNIVAAFVPEAPVEPGRRLDLAYALVTVGAEPAAAIAPPLARVVSTRVGSAERLRPSNPPSPKRRLFAIDFEGPGLPDDPKATVEVALSASAGAFVEPYTERVPQTGGWRLYAEFRPPEPMPAGDVVLRARLSHAGRVITETWDGVA</sequence>
<dbReference type="InterPro" id="IPR007444">
    <property type="entry name" value="Glucan_biosyn_MdoG_C"/>
</dbReference>
<comment type="similarity">
    <text evidence="3">Belongs to the OpgD/OpgG family.</text>
</comment>
<dbReference type="InterPro" id="IPR014438">
    <property type="entry name" value="Glucan_biosyn_MdoG/MdoD"/>
</dbReference>
<keyword evidence="7" id="KW-1185">Reference proteome</keyword>
<name>A0A840ZQA7_9HYPH</name>
<evidence type="ECO:0000313" key="6">
    <source>
        <dbReference type="EMBL" id="MBB5759057.1"/>
    </source>
</evidence>
<comment type="pathway">
    <text evidence="2">Glycan metabolism; osmoregulated periplasmic glucan (OPG) biosynthesis.</text>
</comment>
<accession>A0A840ZQA7</accession>
<evidence type="ECO:0000256" key="4">
    <source>
        <dbReference type="ARBA" id="ARBA00022764"/>
    </source>
</evidence>
<dbReference type="InterPro" id="IPR013783">
    <property type="entry name" value="Ig-like_fold"/>
</dbReference>
<dbReference type="Gene3D" id="2.70.98.10">
    <property type="match status" value="1"/>
</dbReference>
<dbReference type="UniPathway" id="UPA00637"/>
<evidence type="ECO:0000259" key="5">
    <source>
        <dbReference type="Pfam" id="PF04349"/>
    </source>
</evidence>
<dbReference type="Pfam" id="PF04349">
    <property type="entry name" value="MdoG"/>
    <property type="match status" value="1"/>
</dbReference>
<protein>
    <submittedName>
        <fullName evidence="6">Glucans biosynthesis protein</fullName>
    </submittedName>
</protein>
<dbReference type="PANTHER" id="PTHR30504">
    <property type="entry name" value="GLUCANS BIOSYNTHESIS PROTEIN"/>
    <property type="match status" value="1"/>
</dbReference>
<dbReference type="PIRSF" id="PIRSF006281">
    <property type="entry name" value="MdoG"/>
    <property type="match status" value="1"/>
</dbReference>
<dbReference type="InterPro" id="IPR011013">
    <property type="entry name" value="Gal_mutarotase_sf_dom"/>
</dbReference>